<keyword evidence="3" id="KW-1185">Reference proteome</keyword>
<protein>
    <submittedName>
        <fullName evidence="2">Uncharacterized protein</fullName>
    </submittedName>
</protein>
<dbReference type="Proteomes" id="UP000054097">
    <property type="component" value="Unassembled WGS sequence"/>
</dbReference>
<dbReference type="AlphaFoldDB" id="A0A0C3AKR0"/>
<feature type="region of interest" description="Disordered" evidence="1">
    <location>
        <begin position="52"/>
        <end position="73"/>
    </location>
</feature>
<reference evidence="2 3" key="1">
    <citation type="submission" date="2014-04" db="EMBL/GenBank/DDBJ databases">
        <authorList>
            <consortium name="DOE Joint Genome Institute"/>
            <person name="Kuo A."/>
            <person name="Zuccaro A."/>
            <person name="Kohler A."/>
            <person name="Nagy L.G."/>
            <person name="Floudas D."/>
            <person name="Copeland A."/>
            <person name="Barry K.W."/>
            <person name="Cichocki N."/>
            <person name="Veneault-Fourrey C."/>
            <person name="LaButti K."/>
            <person name="Lindquist E.A."/>
            <person name="Lipzen A."/>
            <person name="Lundell T."/>
            <person name="Morin E."/>
            <person name="Murat C."/>
            <person name="Sun H."/>
            <person name="Tunlid A."/>
            <person name="Henrissat B."/>
            <person name="Grigoriev I.V."/>
            <person name="Hibbett D.S."/>
            <person name="Martin F."/>
            <person name="Nordberg H.P."/>
            <person name="Cantor M.N."/>
            <person name="Hua S.X."/>
        </authorList>
    </citation>
    <scope>NUCLEOTIDE SEQUENCE [LARGE SCALE GENOMIC DNA]</scope>
    <source>
        <strain evidence="2 3">MAFF 305830</strain>
    </source>
</reference>
<dbReference type="HOGENOM" id="CLU_2074577_0_0_1"/>
<reference evidence="3" key="2">
    <citation type="submission" date="2015-01" db="EMBL/GenBank/DDBJ databases">
        <title>Evolutionary Origins and Diversification of the Mycorrhizal Mutualists.</title>
        <authorList>
            <consortium name="DOE Joint Genome Institute"/>
            <consortium name="Mycorrhizal Genomics Consortium"/>
            <person name="Kohler A."/>
            <person name="Kuo A."/>
            <person name="Nagy L.G."/>
            <person name="Floudas D."/>
            <person name="Copeland A."/>
            <person name="Barry K.W."/>
            <person name="Cichocki N."/>
            <person name="Veneault-Fourrey C."/>
            <person name="LaButti K."/>
            <person name="Lindquist E.A."/>
            <person name="Lipzen A."/>
            <person name="Lundell T."/>
            <person name="Morin E."/>
            <person name="Murat C."/>
            <person name="Riley R."/>
            <person name="Ohm R."/>
            <person name="Sun H."/>
            <person name="Tunlid A."/>
            <person name="Henrissat B."/>
            <person name="Grigoriev I.V."/>
            <person name="Hibbett D.S."/>
            <person name="Martin F."/>
        </authorList>
    </citation>
    <scope>NUCLEOTIDE SEQUENCE [LARGE SCALE GENOMIC DNA]</scope>
    <source>
        <strain evidence="3">MAFF 305830</strain>
    </source>
</reference>
<dbReference type="EMBL" id="KN824514">
    <property type="protein sequence ID" value="KIM19896.1"/>
    <property type="molecule type" value="Genomic_DNA"/>
</dbReference>
<feature type="compositionally biased region" description="Basic and acidic residues" evidence="1">
    <location>
        <begin position="52"/>
        <end position="62"/>
    </location>
</feature>
<organism evidence="2 3">
    <name type="scientific">Serendipita vermifera MAFF 305830</name>
    <dbReference type="NCBI Taxonomy" id="933852"/>
    <lineage>
        <taxon>Eukaryota</taxon>
        <taxon>Fungi</taxon>
        <taxon>Dikarya</taxon>
        <taxon>Basidiomycota</taxon>
        <taxon>Agaricomycotina</taxon>
        <taxon>Agaricomycetes</taxon>
        <taxon>Sebacinales</taxon>
        <taxon>Serendipitaceae</taxon>
        <taxon>Serendipita</taxon>
    </lineage>
</organism>
<sequence>MRATMKNDNLKRQIIFSSGHACISFYSYPFHLSGPTHRVPFIHFMLTRAHNHRAESRPERRVNPSKKVTSPSSHHSRLRFCSCFIRPFKSLAFLLCVSSSSPVFTREKHHIYMVVVRV</sequence>
<evidence type="ECO:0000313" key="3">
    <source>
        <dbReference type="Proteomes" id="UP000054097"/>
    </source>
</evidence>
<evidence type="ECO:0000256" key="1">
    <source>
        <dbReference type="SAM" id="MobiDB-lite"/>
    </source>
</evidence>
<name>A0A0C3AKR0_SERVB</name>
<proteinExistence type="predicted"/>
<accession>A0A0C3AKR0</accession>
<evidence type="ECO:0000313" key="2">
    <source>
        <dbReference type="EMBL" id="KIM19896.1"/>
    </source>
</evidence>
<gene>
    <name evidence="2" type="ORF">M408DRAFT_170374</name>
</gene>